<evidence type="ECO:0000313" key="3">
    <source>
        <dbReference type="Proteomes" id="UP000031838"/>
    </source>
</evidence>
<evidence type="ECO:0000256" key="1">
    <source>
        <dbReference type="SAM" id="SignalP"/>
    </source>
</evidence>
<accession>A0A0B6S0G5</accession>
<dbReference type="KEGG" id="bgp:BGL_1c23060"/>
<proteinExistence type="predicted"/>
<feature type="signal peptide" evidence="1">
    <location>
        <begin position="1"/>
        <end position="47"/>
    </location>
</feature>
<dbReference type="Pfam" id="PF07769">
    <property type="entry name" value="PsiF_repeat"/>
    <property type="match status" value="2"/>
</dbReference>
<feature type="chain" id="PRO_5002122157" description="Phosphate starvation-inducible protein PsiF" evidence="1">
    <location>
        <begin position="48"/>
        <end position="119"/>
    </location>
</feature>
<keyword evidence="1" id="KW-0732">Signal</keyword>
<reference evidence="2 3" key="2">
    <citation type="journal article" date="2016" name="Appl. Microbiol. Biotechnol.">
        <title>Mutations improving production and secretion of extracellular lipase by Burkholderia glumae PG1.</title>
        <authorList>
            <person name="Knapp A."/>
            <person name="Voget S."/>
            <person name="Gao R."/>
            <person name="Zaburannyi N."/>
            <person name="Krysciak D."/>
            <person name="Breuer M."/>
            <person name="Hauer B."/>
            <person name="Streit W.R."/>
            <person name="Muller R."/>
            <person name="Daniel R."/>
            <person name="Jaeger K.E."/>
        </authorList>
    </citation>
    <scope>NUCLEOTIDE SEQUENCE [LARGE SCALE GENOMIC DNA]</scope>
    <source>
        <strain evidence="2 3">PG1</strain>
    </source>
</reference>
<name>A0A0B6S0G5_BURPL</name>
<protein>
    <recommendedName>
        <fullName evidence="4">Phosphate starvation-inducible protein PsiF</fullName>
    </recommendedName>
</protein>
<dbReference type="AlphaFoldDB" id="A0A0B6S0G5"/>
<dbReference type="Proteomes" id="UP000031838">
    <property type="component" value="Chromosome 1"/>
</dbReference>
<dbReference type="InterPro" id="IPR011690">
    <property type="entry name" value="P_starv_induced_PsiF"/>
</dbReference>
<sequence>MASRCAQPRATSGVTRTPITQRECPMKIRSLMAALLVGGMLASPAFAANSQQDKMKACNAQAAGKSGDERKAFMKDCLSAKPKMSQQDKMKACNTQAAGKKGDERKAFMKSCLSNQPAA</sequence>
<evidence type="ECO:0000313" key="2">
    <source>
        <dbReference type="EMBL" id="AJK46810.1"/>
    </source>
</evidence>
<evidence type="ECO:0008006" key="4">
    <source>
        <dbReference type="Google" id="ProtNLM"/>
    </source>
</evidence>
<reference evidence="3" key="1">
    <citation type="submission" date="2011-03" db="EMBL/GenBank/DDBJ databases">
        <authorList>
            <person name="Voget S."/>
            <person name="Streit W.R."/>
            <person name="Jaeger K.E."/>
            <person name="Daniel R."/>
        </authorList>
    </citation>
    <scope>NUCLEOTIDE SEQUENCE [LARGE SCALE GENOMIC DNA]</scope>
    <source>
        <strain evidence="3">PG1</strain>
    </source>
</reference>
<organism evidence="2 3">
    <name type="scientific">Burkholderia plantarii</name>
    <dbReference type="NCBI Taxonomy" id="41899"/>
    <lineage>
        <taxon>Bacteria</taxon>
        <taxon>Pseudomonadati</taxon>
        <taxon>Pseudomonadota</taxon>
        <taxon>Betaproteobacteria</taxon>
        <taxon>Burkholderiales</taxon>
        <taxon>Burkholderiaceae</taxon>
        <taxon>Burkholderia</taxon>
    </lineage>
</organism>
<gene>
    <name evidence="2" type="ORF">BGL_1c23060</name>
</gene>
<dbReference type="HOGENOM" id="CLU_129289_2_1_4"/>
<keyword evidence="3" id="KW-1185">Reference proteome</keyword>
<dbReference type="EMBL" id="CP002580">
    <property type="protein sequence ID" value="AJK46810.1"/>
    <property type="molecule type" value="Genomic_DNA"/>
</dbReference>